<comment type="subcellular location">
    <subcellularLocation>
        <location evidence="1">Cell membrane</location>
        <topology evidence="1">Multi-pass membrane protein</topology>
    </subcellularLocation>
    <subcellularLocation>
        <location evidence="20">Membrane</location>
        <topology evidence="20">Multi-pass membrane protein</topology>
    </subcellularLocation>
</comment>
<dbReference type="PROSITE" id="PS50880">
    <property type="entry name" value="TOPRIM"/>
    <property type="match status" value="1"/>
</dbReference>
<keyword evidence="12" id="KW-0653">Protein transport</keyword>
<dbReference type="GO" id="GO:0015031">
    <property type="term" value="P:protein transport"/>
    <property type="evidence" value="ECO:0007669"/>
    <property type="project" value="UniProtKB-KW"/>
</dbReference>
<dbReference type="GO" id="GO:0006310">
    <property type="term" value="P:DNA recombination"/>
    <property type="evidence" value="ECO:0007669"/>
    <property type="project" value="UniProtKB-KW"/>
</dbReference>
<comment type="similarity">
    <text evidence="2">Belongs to the OXA1/ALB3/YidC family. Type 1 subfamily.</text>
</comment>
<keyword evidence="7 20" id="KW-0812">Transmembrane</keyword>
<dbReference type="InterPro" id="IPR038221">
    <property type="entry name" value="YidC_periplasmic_sf"/>
</dbReference>
<keyword evidence="5" id="KW-0813">Transport</keyword>
<dbReference type="EMBL" id="LR881470">
    <property type="protein sequence ID" value="CAD5333042.1"/>
    <property type="molecule type" value="Genomic_DNA"/>
</dbReference>
<evidence type="ECO:0000256" key="9">
    <source>
        <dbReference type="ARBA" id="ARBA00022763"/>
    </source>
</evidence>
<accession>A0A7G2FDZ7</accession>
<dbReference type="HAMAP" id="MF_00017">
    <property type="entry name" value="RecR"/>
    <property type="match status" value="1"/>
</dbReference>
<gene>
    <name evidence="23" type="ORF">AT9943_LOCUS20420</name>
</gene>
<keyword evidence="14 21" id="KW-0472">Membrane</keyword>
<feature type="transmembrane region" description="Helical" evidence="21">
    <location>
        <begin position="462"/>
        <end position="484"/>
    </location>
</feature>
<dbReference type="Proteomes" id="UP000516314">
    <property type="component" value="Chromosome 5"/>
</dbReference>
<dbReference type="InterPro" id="IPR006171">
    <property type="entry name" value="TOPRIM_dom"/>
</dbReference>
<evidence type="ECO:0000256" key="11">
    <source>
        <dbReference type="ARBA" id="ARBA00022833"/>
    </source>
</evidence>
<evidence type="ECO:0000256" key="6">
    <source>
        <dbReference type="ARBA" id="ARBA00022475"/>
    </source>
</evidence>
<evidence type="ECO:0000256" key="1">
    <source>
        <dbReference type="ARBA" id="ARBA00004651"/>
    </source>
</evidence>
<dbReference type="AlphaFoldDB" id="A0A7G2FDZ7"/>
<dbReference type="Gene3D" id="2.70.98.90">
    <property type="match status" value="1"/>
</dbReference>
<evidence type="ECO:0000256" key="4">
    <source>
        <dbReference type="ARBA" id="ARBA00015325"/>
    </source>
</evidence>
<dbReference type="InterPro" id="IPR023627">
    <property type="entry name" value="Rcmb_RecR"/>
</dbReference>
<dbReference type="PANTHER" id="PTHR30446:SF0">
    <property type="entry name" value="RECOMBINATION PROTEIN RECR"/>
    <property type="match status" value="1"/>
</dbReference>
<dbReference type="Gene3D" id="6.10.250.240">
    <property type="match status" value="1"/>
</dbReference>
<evidence type="ECO:0000256" key="21">
    <source>
        <dbReference type="SAM" id="Phobius"/>
    </source>
</evidence>
<dbReference type="InterPro" id="IPR000093">
    <property type="entry name" value="DNA_Rcmb_RecR"/>
</dbReference>
<dbReference type="InterPro" id="IPR034137">
    <property type="entry name" value="TOPRIM_RecR"/>
</dbReference>
<evidence type="ECO:0000313" key="23">
    <source>
        <dbReference type="EMBL" id="CAD5333042.1"/>
    </source>
</evidence>
<evidence type="ECO:0000256" key="16">
    <source>
        <dbReference type="ARBA" id="ARBA00023186"/>
    </source>
</evidence>
<keyword evidence="16" id="KW-0143">Chaperone</keyword>
<dbReference type="GO" id="GO:0008270">
    <property type="term" value="F:zinc ion binding"/>
    <property type="evidence" value="ECO:0007669"/>
    <property type="project" value="UniProtKB-KW"/>
</dbReference>
<keyword evidence="11" id="KW-0862">Zinc</keyword>
<keyword evidence="13 21" id="KW-1133">Transmembrane helix</keyword>
<name>A0A7G2FDZ7_ARATH</name>
<dbReference type="Pfam" id="PF13662">
    <property type="entry name" value="Toprim_4"/>
    <property type="match status" value="1"/>
</dbReference>
<evidence type="ECO:0000256" key="14">
    <source>
        <dbReference type="ARBA" id="ARBA00023136"/>
    </source>
</evidence>
<evidence type="ECO:0000256" key="7">
    <source>
        <dbReference type="ARBA" id="ARBA00022692"/>
    </source>
</evidence>
<dbReference type="GO" id="GO:0032977">
    <property type="term" value="F:membrane insertase activity"/>
    <property type="evidence" value="ECO:0007669"/>
    <property type="project" value="InterPro"/>
</dbReference>
<dbReference type="InterPro" id="IPR028053">
    <property type="entry name" value="Membr_insert_YidC_N"/>
</dbReference>
<dbReference type="NCBIfam" id="TIGR03592">
    <property type="entry name" value="yidC_oxa1_cterm"/>
    <property type="match status" value="1"/>
</dbReference>
<dbReference type="CDD" id="cd01025">
    <property type="entry name" value="TOPRIM_recR"/>
    <property type="match status" value="1"/>
</dbReference>
<evidence type="ECO:0000256" key="2">
    <source>
        <dbReference type="ARBA" id="ARBA00010527"/>
    </source>
</evidence>
<dbReference type="PANTHER" id="PTHR30446">
    <property type="entry name" value="RECOMBINATION PROTEIN RECR"/>
    <property type="match status" value="1"/>
</dbReference>
<dbReference type="SUPFAM" id="SSF111304">
    <property type="entry name" value="Recombination protein RecR"/>
    <property type="match status" value="1"/>
</dbReference>
<evidence type="ECO:0000256" key="5">
    <source>
        <dbReference type="ARBA" id="ARBA00022448"/>
    </source>
</evidence>
<proteinExistence type="inferred from homology"/>
<dbReference type="Pfam" id="PF14849">
    <property type="entry name" value="YidC_periplas"/>
    <property type="match status" value="1"/>
</dbReference>
<comment type="similarity">
    <text evidence="3">Belongs to the OXA1/ALB3/YidC (TC 2.A.9.2) family.</text>
</comment>
<evidence type="ECO:0000256" key="15">
    <source>
        <dbReference type="ARBA" id="ARBA00023172"/>
    </source>
</evidence>
<keyword evidence="9" id="KW-0227">DNA damage</keyword>
<evidence type="ECO:0000256" key="19">
    <source>
        <dbReference type="ARBA" id="ARBA00033342"/>
    </source>
</evidence>
<dbReference type="Pfam" id="PF02096">
    <property type="entry name" value="60KD_IMP"/>
    <property type="match status" value="1"/>
</dbReference>
<dbReference type="InterPro" id="IPR028055">
    <property type="entry name" value="YidC/Oxa/ALB_C"/>
</dbReference>
<evidence type="ECO:0000256" key="18">
    <source>
        <dbReference type="ARBA" id="ARBA00033245"/>
    </source>
</evidence>
<keyword evidence="10" id="KW-0863">Zinc-finger</keyword>
<feature type="transmembrane region" description="Helical" evidence="21">
    <location>
        <begin position="433"/>
        <end position="450"/>
    </location>
</feature>
<keyword evidence="15" id="KW-0233">DNA recombination</keyword>
<keyword evidence="8" id="KW-0479">Metal-binding</keyword>
<dbReference type="NCBIfam" id="TIGR00615">
    <property type="entry name" value="recR"/>
    <property type="match status" value="1"/>
</dbReference>
<dbReference type="GO" id="GO:0006281">
    <property type="term" value="P:DNA repair"/>
    <property type="evidence" value="ECO:0007669"/>
    <property type="project" value="UniProtKB-KW"/>
</dbReference>
<evidence type="ECO:0000256" key="13">
    <source>
        <dbReference type="ARBA" id="ARBA00022989"/>
    </source>
</evidence>
<evidence type="ECO:0000256" key="8">
    <source>
        <dbReference type="ARBA" id="ARBA00022723"/>
    </source>
</evidence>
<keyword evidence="6" id="KW-1003">Cell membrane</keyword>
<sequence>MVMAFLTTWAFEYFFFGKKPFQRTNEVVTQAGQQFQAPEREIKPLNREIDFIDTARSEEAQEYAIETSHADYVFTTNGATLQRVTFKFPRDGHDLALTPLHPAGETEKESRCFLVALQEKTPFHYTLDGRSDETDRVIIRFKAETPDVSMLKTFIVFKQLYRIDLTLDIQPKTGAIEPRIIFPSPSMSELADQDRIAAIMTNEHGTVVVEKNLTKLEGAGWFEPSAFGASDKYFVYAMIKDAEHFTQRGYYNHVSSEHLVTLLEGPVIHEAKRWNLSFYIGPKTEEGMRPVDPRLEKTLDYAGWLTPISQVLLKLMKFLYQYLHNYGLVIIAMTVLLKLMLLPFTLKSDKKMKEGAELQRKMAYLKKKYQHDPEKLKIEQAALIQKYGLPGLGGCLPTFIQFPIFFALNPILVSSLHLYKAPFLWIPDLSARDPYFILPLLIVTCMIVQASTLDKQGRMPALAVALVIAAVSINLSAGLSLYIFTSALLVPYLASKNIYKVANHFLHMDEKKIEQFCTALRDAKAKVTQCAVCAAWQERGHPCSLCASTKRDQATVCVVETWQEFLAIEKTGGYAGVYHILGGAISPLEGVGPEDLTIDRLVQRVQTGTIKEIILATNNTPEGEATASYIASKLKMMSVPITCLARGVPVGSSLEYMDRVTVYKALSDRRPF</sequence>
<dbReference type="SMART" id="SM00493">
    <property type="entry name" value="TOPRIM"/>
    <property type="match status" value="1"/>
</dbReference>
<dbReference type="PRINTS" id="PR00701">
    <property type="entry name" value="60KDINNERMP"/>
</dbReference>
<reference evidence="23 24" key="1">
    <citation type="submission" date="2020-09" db="EMBL/GenBank/DDBJ databases">
        <authorList>
            <person name="Ashkenazy H."/>
        </authorList>
    </citation>
    <scope>NUCLEOTIDE SEQUENCE [LARGE SCALE GENOMIC DNA]</scope>
    <source>
        <strain evidence="24">cv. Cdm-0</strain>
    </source>
</reference>
<feature type="domain" description="Toprim" evidence="22">
    <location>
        <begin position="554"/>
        <end position="649"/>
    </location>
</feature>
<evidence type="ECO:0000256" key="17">
    <source>
        <dbReference type="ARBA" id="ARBA00023204"/>
    </source>
</evidence>
<keyword evidence="17" id="KW-0234">DNA repair</keyword>
<feature type="transmembrane region" description="Helical" evidence="21">
    <location>
        <begin position="326"/>
        <end position="346"/>
    </location>
</feature>
<dbReference type="GO" id="GO:0005886">
    <property type="term" value="C:plasma membrane"/>
    <property type="evidence" value="ECO:0007669"/>
    <property type="project" value="UniProtKB-SubCell"/>
</dbReference>
<organism evidence="23 24">
    <name type="scientific">Arabidopsis thaliana</name>
    <name type="common">Mouse-ear cress</name>
    <dbReference type="NCBI Taxonomy" id="3702"/>
    <lineage>
        <taxon>Eukaryota</taxon>
        <taxon>Viridiplantae</taxon>
        <taxon>Streptophyta</taxon>
        <taxon>Embryophyta</taxon>
        <taxon>Tracheophyta</taxon>
        <taxon>Spermatophyta</taxon>
        <taxon>Magnoliopsida</taxon>
        <taxon>eudicotyledons</taxon>
        <taxon>Gunneridae</taxon>
        <taxon>Pentapetalae</taxon>
        <taxon>rosids</taxon>
        <taxon>malvids</taxon>
        <taxon>Brassicales</taxon>
        <taxon>Brassicaceae</taxon>
        <taxon>Camelineae</taxon>
        <taxon>Arabidopsis</taxon>
    </lineage>
</organism>
<evidence type="ECO:0000256" key="20">
    <source>
        <dbReference type="RuleBase" id="RU003945"/>
    </source>
</evidence>
<dbReference type="InterPro" id="IPR001708">
    <property type="entry name" value="YidC/ALB3/OXA1/COX18"/>
</dbReference>
<evidence type="ECO:0000256" key="3">
    <source>
        <dbReference type="ARBA" id="ARBA00010583"/>
    </source>
</evidence>
<dbReference type="InterPro" id="IPR047196">
    <property type="entry name" value="YidC_ALB_C"/>
</dbReference>
<dbReference type="NCBIfam" id="TIGR03593">
    <property type="entry name" value="yidC_nterm"/>
    <property type="match status" value="1"/>
</dbReference>
<dbReference type="CDD" id="cd20070">
    <property type="entry name" value="5TM_YidC_Alb3"/>
    <property type="match status" value="1"/>
</dbReference>
<evidence type="ECO:0000256" key="10">
    <source>
        <dbReference type="ARBA" id="ARBA00022771"/>
    </source>
</evidence>
<evidence type="ECO:0000313" key="24">
    <source>
        <dbReference type="Proteomes" id="UP000516314"/>
    </source>
</evidence>
<dbReference type="Pfam" id="PF21175">
    <property type="entry name" value="RecR_C"/>
    <property type="match status" value="1"/>
</dbReference>
<evidence type="ECO:0000256" key="12">
    <source>
        <dbReference type="ARBA" id="ARBA00022927"/>
    </source>
</evidence>
<evidence type="ECO:0000259" key="22">
    <source>
        <dbReference type="PROSITE" id="PS50880"/>
    </source>
</evidence>
<dbReference type="GO" id="GO:0003677">
    <property type="term" value="F:DNA binding"/>
    <property type="evidence" value="ECO:0007669"/>
    <property type="project" value="InterPro"/>
</dbReference>
<feature type="transmembrane region" description="Helical" evidence="21">
    <location>
        <begin position="387"/>
        <end position="413"/>
    </location>
</feature>
<protein>
    <recommendedName>
        <fullName evidence="4">Membrane protein insertase YidC</fullName>
    </recommendedName>
    <alternativeName>
        <fullName evidence="19">Foldase YidC</fullName>
    </alternativeName>
    <alternativeName>
        <fullName evidence="18">Membrane integrase YidC</fullName>
    </alternativeName>
</protein>
<dbReference type="Gene3D" id="3.40.1360.10">
    <property type="match status" value="1"/>
</dbReference>